<dbReference type="Gene3D" id="2.30.110.10">
    <property type="entry name" value="Electron Transport, Fmn-binding Protein, Chain A"/>
    <property type="match status" value="1"/>
</dbReference>
<accession>A0A5J4KH52</accession>
<keyword evidence="3" id="KW-1185">Reference proteome</keyword>
<reference evidence="2 3" key="1">
    <citation type="submission" date="2019-10" db="EMBL/GenBank/DDBJ databases">
        <title>Dictyobacter vulcani sp. nov., within the class Ktedonobacteria, isolated from soil of volcanic Mt. Zao.</title>
        <authorList>
            <person name="Zheng Y."/>
            <person name="Wang C.M."/>
            <person name="Sakai Y."/>
            <person name="Abe K."/>
            <person name="Yokota A."/>
            <person name="Yabe S."/>
        </authorList>
    </citation>
    <scope>NUCLEOTIDE SEQUENCE [LARGE SCALE GENOMIC DNA]</scope>
    <source>
        <strain evidence="2 3">W12</strain>
    </source>
</reference>
<dbReference type="Pfam" id="PF01243">
    <property type="entry name" value="PNPOx_N"/>
    <property type="match status" value="1"/>
</dbReference>
<sequence>MATRTELSAAEKDFVLHLRVARLATSDEHGSPTLVPVCYAFDGSSFYTPLDQKPKRVPGIQLRRVHNIEARHEASLLIDHYSDDWTQLGYVQIYGHAELLYPDHPLHAPALRLLRERYSQYREMNLEASPIIHLIPNASAPGAHYNSHSRNGNLHGCDLSYQQSLPLQPVHV</sequence>
<proteinExistence type="predicted"/>
<dbReference type="InterPro" id="IPR012349">
    <property type="entry name" value="Split_barrel_FMN-bd"/>
</dbReference>
<feature type="domain" description="Pyridoxamine 5'-phosphate oxidase N-terminal" evidence="1">
    <location>
        <begin position="10"/>
        <end position="121"/>
    </location>
</feature>
<evidence type="ECO:0000259" key="1">
    <source>
        <dbReference type="Pfam" id="PF01243"/>
    </source>
</evidence>
<name>A0A5J4KH52_9CHLR</name>
<dbReference type="RefSeq" id="WP_151754970.1">
    <property type="nucleotide sequence ID" value="NZ_BKZW01000001.1"/>
</dbReference>
<gene>
    <name evidence="2" type="ORF">KDW_10770</name>
</gene>
<organism evidence="2 3">
    <name type="scientific">Dictyobacter vulcani</name>
    <dbReference type="NCBI Taxonomy" id="2607529"/>
    <lineage>
        <taxon>Bacteria</taxon>
        <taxon>Bacillati</taxon>
        <taxon>Chloroflexota</taxon>
        <taxon>Ktedonobacteria</taxon>
        <taxon>Ktedonobacterales</taxon>
        <taxon>Dictyobacteraceae</taxon>
        <taxon>Dictyobacter</taxon>
    </lineage>
</organism>
<dbReference type="AlphaFoldDB" id="A0A5J4KH52"/>
<evidence type="ECO:0000313" key="2">
    <source>
        <dbReference type="EMBL" id="GER86915.1"/>
    </source>
</evidence>
<dbReference type="EMBL" id="BKZW01000001">
    <property type="protein sequence ID" value="GER86915.1"/>
    <property type="molecule type" value="Genomic_DNA"/>
</dbReference>
<dbReference type="Proteomes" id="UP000326912">
    <property type="component" value="Unassembled WGS sequence"/>
</dbReference>
<protein>
    <recommendedName>
        <fullName evidence="1">Pyridoxamine 5'-phosphate oxidase N-terminal domain-containing protein</fullName>
    </recommendedName>
</protein>
<dbReference type="InterPro" id="IPR019967">
    <property type="entry name" value="F420-dep_enz_PPOX_Rv0121"/>
</dbReference>
<dbReference type="NCBIfam" id="TIGR03668">
    <property type="entry name" value="Rv0121_F420"/>
    <property type="match status" value="1"/>
</dbReference>
<evidence type="ECO:0000313" key="3">
    <source>
        <dbReference type="Proteomes" id="UP000326912"/>
    </source>
</evidence>
<comment type="caution">
    <text evidence="2">The sequence shown here is derived from an EMBL/GenBank/DDBJ whole genome shotgun (WGS) entry which is preliminary data.</text>
</comment>
<dbReference type="SUPFAM" id="SSF50475">
    <property type="entry name" value="FMN-binding split barrel"/>
    <property type="match status" value="1"/>
</dbReference>
<dbReference type="InterPro" id="IPR011576">
    <property type="entry name" value="Pyridox_Oxase_N"/>
</dbReference>